<organism evidence="4 5">
    <name type="scientific">Micromonospora humida</name>
    <dbReference type="NCBI Taxonomy" id="2809018"/>
    <lineage>
        <taxon>Bacteria</taxon>
        <taxon>Bacillati</taxon>
        <taxon>Actinomycetota</taxon>
        <taxon>Actinomycetes</taxon>
        <taxon>Micromonosporales</taxon>
        <taxon>Micromonosporaceae</taxon>
        <taxon>Micromonospora</taxon>
    </lineage>
</organism>
<sequence>MIALPGAEPVVVPGVPSWALTRDASLPVADHVVDLPPEVDALARGRLCAVIAQRYPVARIRPEGVFVGEYADDEPTGPAVAVEPSVACVPSGSAPAAVTPEDPAPSGELRAALTRLPRDRWNAEVLAGVRKLTAAVLGHDSASEIDAGDEFFDLGLSSVTALELRDHLAALTGLEWAADVLYECHTPQVLADVVVARLSEDK</sequence>
<keyword evidence="2" id="KW-0597">Phosphoprotein</keyword>
<protein>
    <submittedName>
        <fullName evidence="4">Acyl carrier protein</fullName>
    </submittedName>
</protein>
<evidence type="ECO:0000313" key="4">
    <source>
        <dbReference type="EMBL" id="MBM7077190.1"/>
    </source>
</evidence>
<gene>
    <name evidence="4" type="ORF">JQX11_12620</name>
</gene>
<dbReference type="InterPro" id="IPR036736">
    <property type="entry name" value="ACP-like_sf"/>
</dbReference>
<dbReference type="SUPFAM" id="SSF47336">
    <property type="entry name" value="ACP-like"/>
    <property type="match status" value="1"/>
</dbReference>
<dbReference type="InterPro" id="IPR006162">
    <property type="entry name" value="Ppantetheine_attach_site"/>
</dbReference>
<evidence type="ECO:0000256" key="1">
    <source>
        <dbReference type="ARBA" id="ARBA00022450"/>
    </source>
</evidence>
<name>A0ABS2IS73_9ACTN</name>
<dbReference type="PROSITE" id="PS00012">
    <property type="entry name" value="PHOSPHOPANTETHEINE"/>
    <property type="match status" value="1"/>
</dbReference>
<dbReference type="Pfam" id="PF00550">
    <property type="entry name" value="PP-binding"/>
    <property type="match status" value="1"/>
</dbReference>
<comment type="caution">
    <text evidence="4">The sequence shown here is derived from an EMBL/GenBank/DDBJ whole genome shotgun (WGS) entry which is preliminary data.</text>
</comment>
<dbReference type="SMART" id="SM00823">
    <property type="entry name" value="PKS_PP"/>
    <property type="match status" value="1"/>
</dbReference>
<dbReference type="Gene3D" id="1.10.1200.10">
    <property type="entry name" value="ACP-like"/>
    <property type="match status" value="1"/>
</dbReference>
<accession>A0ABS2IS73</accession>
<dbReference type="InterPro" id="IPR020806">
    <property type="entry name" value="PKS_PP-bd"/>
</dbReference>
<evidence type="ECO:0000313" key="5">
    <source>
        <dbReference type="Proteomes" id="UP001518872"/>
    </source>
</evidence>
<reference evidence="4 5" key="1">
    <citation type="submission" date="2021-02" db="EMBL/GenBank/DDBJ databases">
        <authorList>
            <person name="Ra J.-S."/>
        </authorList>
    </citation>
    <scope>NUCLEOTIDE SEQUENCE [LARGE SCALE GENOMIC DNA]</scope>
    <source>
        <strain evidence="4 5">MMS20-R1-14</strain>
    </source>
</reference>
<dbReference type="PROSITE" id="PS50075">
    <property type="entry name" value="CARRIER"/>
    <property type="match status" value="1"/>
</dbReference>
<feature type="domain" description="Carrier" evidence="3">
    <location>
        <begin position="123"/>
        <end position="198"/>
    </location>
</feature>
<proteinExistence type="predicted"/>
<dbReference type="Proteomes" id="UP001518872">
    <property type="component" value="Unassembled WGS sequence"/>
</dbReference>
<keyword evidence="5" id="KW-1185">Reference proteome</keyword>
<dbReference type="InterPro" id="IPR009081">
    <property type="entry name" value="PP-bd_ACP"/>
</dbReference>
<evidence type="ECO:0000259" key="3">
    <source>
        <dbReference type="PROSITE" id="PS50075"/>
    </source>
</evidence>
<evidence type="ECO:0000256" key="2">
    <source>
        <dbReference type="ARBA" id="ARBA00022553"/>
    </source>
</evidence>
<keyword evidence="1" id="KW-0596">Phosphopantetheine</keyword>
<dbReference type="EMBL" id="JAFEUC010000005">
    <property type="protein sequence ID" value="MBM7077190.1"/>
    <property type="molecule type" value="Genomic_DNA"/>
</dbReference>